<sequence length="303" mass="34858">MEFFLETTSPGRHNAVAGTWLSTLKAQLSTLVLWATVLLIVVSVSRIMYRLLVSPLHKIPGPKLGAITYLYEFYYQVIKPYQYTIKIDQLHKDFGPIIRVNPNKVHIYDAQFHVSFGQSQSVRKDSWYYNPGLPGATVLSDNSVVHKTQKKRLVTALAKRTKEDFPRVIQLHTNRLALRLMAQCEQDCDMNLLDVVRSLSYDIVMSLFLGDHESLLAKPDFGHLTLRQFRGIFRLSSFVRHFPKLTSFLLFITPRTISRALFPVQNLRLEMAAEVDRLIKKQWETDSPETILRSWTADSGFAD</sequence>
<accession>A0A517KX99</accession>
<evidence type="ECO:0000313" key="3">
    <source>
        <dbReference type="Proteomes" id="UP000316270"/>
    </source>
</evidence>
<protein>
    <recommendedName>
        <fullName evidence="4">Cytochrome P450 monooxygenase</fullName>
    </recommendedName>
</protein>
<evidence type="ECO:0000313" key="2">
    <source>
        <dbReference type="EMBL" id="QDS68003.1"/>
    </source>
</evidence>
<proteinExistence type="inferred from homology"/>
<dbReference type="InterPro" id="IPR036396">
    <property type="entry name" value="Cyt_P450_sf"/>
</dbReference>
<evidence type="ECO:0008006" key="4">
    <source>
        <dbReference type="Google" id="ProtNLM"/>
    </source>
</evidence>
<dbReference type="Proteomes" id="UP000316270">
    <property type="component" value="Chromosome 1"/>
</dbReference>
<dbReference type="InterPro" id="IPR001128">
    <property type="entry name" value="Cyt_P450"/>
</dbReference>
<dbReference type="GO" id="GO:0004497">
    <property type="term" value="F:monooxygenase activity"/>
    <property type="evidence" value="ECO:0007669"/>
    <property type="project" value="InterPro"/>
</dbReference>
<keyword evidence="3" id="KW-1185">Reference proteome</keyword>
<dbReference type="SUPFAM" id="SSF48264">
    <property type="entry name" value="Cytochrome P450"/>
    <property type="match status" value="1"/>
</dbReference>
<dbReference type="AlphaFoldDB" id="A0A517KX99"/>
<organism evidence="2 3">
    <name type="scientific">Venturia effusa</name>
    <dbReference type="NCBI Taxonomy" id="50376"/>
    <lineage>
        <taxon>Eukaryota</taxon>
        <taxon>Fungi</taxon>
        <taxon>Dikarya</taxon>
        <taxon>Ascomycota</taxon>
        <taxon>Pezizomycotina</taxon>
        <taxon>Dothideomycetes</taxon>
        <taxon>Pleosporomycetidae</taxon>
        <taxon>Venturiales</taxon>
        <taxon>Venturiaceae</taxon>
        <taxon>Venturia</taxon>
    </lineage>
</organism>
<dbReference type="Pfam" id="PF00067">
    <property type="entry name" value="p450"/>
    <property type="match status" value="1"/>
</dbReference>
<dbReference type="Gene3D" id="1.10.630.10">
    <property type="entry name" value="Cytochrome P450"/>
    <property type="match status" value="1"/>
</dbReference>
<evidence type="ECO:0000256" key="1">
    <source>
        <dbReference type="ARBA" id="ARBA00010617"/>
    </source>
</evidence>
<dbReference type="InterPro" id="IPR050121">
    <property type="entry name" value="Cytochrome_P450_monoxygenase"/>
</dbReference>
<name>A0A517KX99_9PEZI</name>
<gene>
    <name evidence="2" type="ORF">FKW77_009364</name>
</gene>
<dbReference type="PANTHER" id="PTHR24305:SF166">
    <property type="entry name" value="CYTOCHROME P450 12A4, MITOCHONDRIAL-RELATED"/>
    <property type="match status" value="1"/>
</dbReference>
<reference evidence="2 3" key="1">
    <citation type="submission" date="2019-07" db="EMBL/GenBank/DDBJ databases">
        <title>Finished genome of Venturia effusa.</title>
        <authorList>
            <person name="Young C.A."/>
            <person name="Cox M.P."/>
            <person name="Ganley A.R.D."/>
            <person name="David W.J."/>
        </authorList>
    </citation>
    <scope>NUCLEOTIDE SEQUENCE [LARGE SCALE GENOMIC DNA]</scope>
    <source>
        <strain evidence="3">albino</strain>
    </source>
</reference>
<dbReference type="GO" id="GO:0016705">
    <property type="term" value="F:oxidoreductase activity, acting on paired donors, with incorporation or reduction of molecular oxygen"/>
    <property type="evidence" value="ECO:0007669"/>
    <property type="project" value="InterPro"/>
</dbReference>
<comment type="similarity">
    <text evidence="1">Belongs to the cytochrome P450 family.</text>
</comment>
<dbReference type="EMBL" id="CP042185">
    <property type="protein sequence ID" value="QDS68003.1"/>
    <property type="molecule type" value="Genomic_DNA"/>
</dbReference>
<dbReference type="PANTHER" id="PTHR24305">
    <property type="entry name" value="CYTOCHROME P450"/>
    <property type="match status" value="1"/>
</dbReference>
<dbReference type="GO" id="GO:0020037">
    <property type="term" value="F:heme binding"/>
    <property type="evidence" value="ECO:0007669"/>
    <property type="project" value="InterPro"/>
</dbReference>
<dbReference type="OrthoDB" id="3945418at2759"/>
<dbReference type="GO" id="GO:0005506">
    <property type="term" value="F:iron ion binding"/>
    <property type="evidence" value="ECO:0007669"/>
    <property type="project" value="InterPro"/>
</dbReference>